<name>A0A2N9WU68_9NEIS</name>
<accession>A0A2N9WU68</accession>
<feature type="region of interest" description="Disordered" evidence="1">
    <location>
        <begin position="1"/>
        <end position="21"/>
    </location>
</feature>
<organism evidence="2 3">
    <name type="scientific">Snodgrassella alvi</name>
    <dbReference type="NCBI Taxonomy" id="1196083"/>
    <lineage>
        <taxon>Bacteria</taxon>
        <taxon>Pseudomonadati</taxon>
        <taxon>Pseudomonadota</taxon>
        <taxon>Betaproteobacteria</taxon>
        <taxon>Neisseriales</taxon>
        <taxon>Neisseriaceae</taxon>
        <taxon>Snodgrassella</taxon>
    </lineage>
</organism>
<evidence type="ECO:0000313" key="2">
    <source>
        <dbReference type="EMBL" id="PIT15581.1"/>
    </source>
</evidence>
<dbReference type="EMBL" id="MDVB01000058">
    <property type="protein sequence ID" value="PIT15581.1"/>
    <property type="molecule type" value="Genomic_DNA"/>
</dbReference>
<proteinExistence type="predicted"/>
<gene>
    <name evidence="2" type="ORF">BGI32_05280</name>
</gene>
<sequence length="82" mass="9359">MPDTSRASQRDKNQNDLGKLTGSMNNLIIETALNVEIAENLGYEKTRRNKGEINKNFQIDVLCRHISYTDIKSNRFSQKASD</sequence>
<reference evidence="2 3" key="1">
    <citation type="journal article" date="2017" name="MBio">
        <title>Type VI secretion-mediated competition in the bee gut microbiome.</title>
        <authorList>
            <person name="Steele M.I."/>
            <person name="Kwong W.K."/>
            <person name="Powell J.E."/>
            <person name="Whiteley M."/>
            <person name="Moran N.A."/>
        </authorList>
    </citation>
    <scope>NUCLEOTIDE SEQUENCE [LARGE SCALE GENOMIC DNA]</scope>
    <source>
        <strain evidence="2 3">App2-2</strain>
    </source>
</reference>
<dbReference type="RefSeq" id="WP_100090502.1">
    <property type="nucleotide sequence ID" value="NZ_MDVB01000058.1"/>
</dbReference>
<comment type="caution">
    <text evidence="2">The sequence shown here is derived from an EMBL/GenBank/DDBJ whole genome shotgun (WGS) entry which is preliminary data.</text>
</comment>
<evidence type="ECO:0000256" key="1">
    <source>
        <dbReference type="SAM" id="MobiDB-lite"/>
    </source>
</evidence>
<evidence type="ECO:0000313" key="3">
    <source>
        <dbReference type="Proteomes" id="UP000231293"/>
    </source>
</evidence>
<protein>
    <submittedName>
        <fullName evidence="2">Uncharacterized protein</fullName>
    </submittedName>
</protein>
<dbReference type="AlphaFoldDB" id="A0A2N9WU68"/>
<dbReference type="Proteomes" id="UP000231293">
    <property type="component" value="Unassembled WGS sequence"/>
</dbReference>